<gene>
    <name evidence="2" type="ORF">RFI_36191</name>
</gene>
<reference evidence="2 3" key="1">
    <citation type="journal article" date="2013" name="Curr. Biol.">
        <title>The Genome of the Foraminiferan Reticulomyxa filosa.</title>
        <authorList>
            <person name="Glockner G."/>
            <person name="Hulsmann N."/>
            <person name="Schleicher M."/>
            <person name="Noegel A.A."/>
            <person name="Eichinger L."/>
            <person name="Gallinger C."/>
            <person name="Pawlowski J."/>
            <person name="Sierra R."/>
            <person name="Euteneuer U."/>
            <person name="Pillet L."/>
            <person name="Moustafa A."/>
            <person name="Platzer M."/>
            <person name="Groth M."/>
            <person name="Szafranski K."/>
            <person name="Schliwa M."/>
        </authorList>
    </citation>
    <scope>NUCLEOTIDE SEQUENCE [LARGE SCALE GENOMIC DNA]</scope>
</reference>
<feature type="compositionally biased region" description="Low complexity" evidence="1">
    <location>
        <begin position="1"/>
        <end position="12"/>
    </location>
</feature>
<dbReference type="AlphaFoldDB" id="X6LI04"/>
<name>X6LI04_RETFI</name>
<sequence length="109" mass="12622">MDISSLKSNNNNNEKRNSIDSNGYTICSESYDIRSNKNQLYLIKGKEKFCVKIVLLKNKRKNNENCNTNLCYVVIAIFFCKLLKKPVLSVRKEIVNTSSTHVMIFFNSF</sequence>
<evidence type="ECO:0000313" key="3">
    <source>
        <dbReference type="Proteomes" id="UP000023152"/>
    </source>
</evidence>
<dbReference type="EMBL" id="ASPP01038815">
    <property type="protein sequence ID" value="ETO01249.1"/>
    <property type="molecule type" value="Genomic_DNA"/>
</dbReference>
<dbReference type="Proteomes" id="UP000023152">
    <property type="component" value="Unassembled WGS sequence"/>
</dbReference>
<protein>
    <submittedName>
        <fullName evidence="2">Uncharacterized protein</fullName>
    </submittedName>
</protein>
<proteinExistence type="predicted"/>
<keyword evidence="3" id="KW-1185">Reference proteome</keyword>
<evidence type="ECO:0000256" key="1">
    <source>
        <dbReference type="SAM" id="MobiDB-lite"/>
    </source>
</evidence>
<feature type="region of interest" description="Disordered" evidence="1">
    <location>
        <begin position="1"/>
        <end position="24"/>
    </location>
</feature>
<organism evidence="2 3">
    <name type="scientific">Reticulomyxa filosa</name>
    <dbReference type="NCBI Taxonomy" id="46433"/>
    <lineage>
        <taxon>Eukaryota</taxon>
        <taxon>Sar</taxon>
        <taxon>Rhizaria</taxon>
        <taxon>Retaria</taxon>
        <taxon>Foraminifera</taxon>
        <taxon>Monothalamids</taxon>
        <taxon>Reticulomyxidae</taxon>
        <taxon>Reticulomyxa</taxon>
    </lineage>
</organism>
<evidence type="ECO:0000313" key="2">
    <source>
        <dbReference type="EMBL" id="ETO01249.1"/>
    </source>
</evidence>
<comment type="caution">
    <text evidence="2">The sequence shown here is derived from an EMBL/GenBank/DDBJ whole genome shotgun (WGS) entry which is preliminary data.</text>
</comment>
<accession>X6LI04</accession>